<evidence type="ECO:0000259" key="7">
    <source>
        <dbReference type="SMART" id="SM00852"/>
    </source>
</evidence>
<dbReference type="CDD" id="cd00886">
    <property type="entry name" value="MogA_MoaB"/>
    <property type="match status" value="1"/>
</dbReference>
<evidence type="ECO:0000256" key="3">
    <source>
        <dbReference type="ARBA" id="ARBA00006112"/>
    </source>
</evidence>
<dbReference type="InterPro" id="IPR008284">
    <property type="entry name" value="MoCF_biosynth_CS"/>
</dbReference>
<accession>A0ABR8PKL0</accession>
<evidence type="ECO:0000256" key="6">
    <source>
        <dbReference type="PIRNR" id="PIRNR006443"/>
    </source>
</evidence>
<dbReference type="SMART" id="SM00852">
    <property type="entry name" value="MoCF_biosynth"/>
    <property type="match status" value="1"/>
</dbReference>
<organism evidence="8 9">
    <name type="scientific">Sporosarcina gallistercoris</name>
    <dbReference type="NCBI Taxonomy" id="2762245"/>
    <lineage>
        <taxon>Bacteria</taxon>
        <taxon>Bacillati</taxon>
        <taxon>Bacillota</taxon>
        <taxon>Bacilli</taxon>
        <taxon>Bacillales</taxon>
        <taxon>Caryophanaceae</taxon>
        <taxon>Sporosarcina</taxon>
    </lineage>
</organism>
<evidence type="ECO:0000313" key="9">
    <source>
        <dbReference type="Proteomes" id="UP000659496"/>
    </source>
</evidence>
<dbReference type="Proteomes" id="UP000659496">
    <property type="component" value="Unassembled WGS sequence"/>
</dbReference>
<dbReference type="InterPro" id="IPR001453">
    <property type="entry name" value="MoaB/Mog_dom"/>
</dbReference>
<evidence type="ECO:0000256" key="2">
    <source>
        <dbReference type="ARBA" id="ARBA00005046"/>
    </source>
</evidence>
<dbReference type="EMBL" id="JACSQY010000007">
    <property type="protein sequence ID" value="MBD7908713.1"/>
    <property type="molecule type" value="Genomic_DNA"/>
</dbReference>
<keyword evidence="9" id="KW-1185">Reference proteome</keyword>
<comment type="function">
    <text evidence="1 6">May be involved in the biosynthesis of molybdopterin.</text>
</comment>
<dbReference type="Pfam" id="PF00994">
    <property type="entry name" value="MoCF_biosynth"/>
    <property type="match status" value="1"/>
</dbReference>
<dbReference type="PIRSF" id="PIRSF006443">
    <property type="entry name" value="MoaB"/>
    <property type="match status" value="1"/>
</dbReference>
<gene>
    <name evidence="8" type="ORF">H9659_10265</name>
</gene>
<dbReference type="SUPFAM" id="SSF53218">
    <property type="entry name" value="Molybdenum cofactor biosynthesis proteins"/>
    <property type="match status" value="1"/>
</dbReference>
<dbReference type="PANTHER" id="PTHR43232:SF2">
    <property type="entry name" value="MOLYBDENUM COFACTOR BIOSYNTHESIS PROTEIN B"/>
    <property type="match status" value="1"/>
</dbReference>
<dbReference type="PANTHER" id="PTHR43232">
    <property type="entry name" value="MOLYBDENUM COFACTOR BIOSYNTHESIS PROTEIN B"/>
    <property type="match status" value="1"/>
</dbReference>
<keyword evidence="5 6" id="KW-0501">Molybdenum cofactor biosynthesis</keyword>
<reference evidence="8 9" key="1">
    <citation type="submission" date="2020-08" db="EMBL/GenBank/DDBJ databases">
        <title>A Genomic Blueprint of the Chicken Gut Microbiome.</title>
        <authorList>
            <person name="Gilroy R."/>
            <person name="Ravi A."/>
            <person name="Getino M."/>
            <person name="Pursley I."/>
            <person name="Horton D.L."/>
            <person name="Alikhan N.-F."/>
            <person name="Baker D."/>
            <person name="Gharbi K."/>
            <person name="Hall N."/>
            <person name="Watson M."/>
            <person name="Adriaenssens E.M."/>
            <person name="Foster-Nyarko E."/>
            <person name="Jarju S."/>
            <person name="Secka A."/>
            <person name="Antonio M."/>
            <person name="Oren A."/>
            <person name="Chaudhuri R."/>
            <person name="La Ragione R.M."/>
            <person name="Hildebrand F."/>
            <person name="Pallen M.J."/>
        </authorList>
    </citation>
    <scope>NUCLEOTIDE SEQUENCE [LARGE SCALE GENOMIC DNA]</scope>
    <source>
        <strain evidence="8 9">Sa3CUA8</strain>
    </source>
</reference>
<comment type="pathway">
    <text evidence="2 6">Cofactor biosynthesis; molybdopterin biosynthesis.</text>
</comment>
<evidence type="ECO:0000313" key="8">
    <source>
        <dbReference type="EMBL" id="MBD7908713.1"/>
    </source>
</evidence>
<evidence type="ECO:0000256" key="5">
    <source>
        <dbReference type="ARBA" id="ARBA00023150"/>
    </source>
</evidence>
<evidence type="ECO:0000256" key="4">
    <source>
        <dbReference type="ARBA" id="ARBA00015262"/>
    </source>
</evidence>
<feature type="domain" description="MoaB/Mog" evidence="7">
    <location>
        <begin position="17"/>
        <end position="162"/>
    </location>
</feature>
<dbReference type="PROSITE" id="PS01078">
    <property type="entry name" value="MOCF_BIOSYNTHESIS_1"/>
    <property type="match status" value="1"/>
</dbReference>
<dbReference type="InterPro" id="IPR012245">
    <property type="entry name" value="MoaB"/>
</dbReference>
<comment type="caution">
    <text evidence="8">The sequence shown here is derived from an EMBL/GenBank/DDBJ whole genome shotgun (WGS) entry which is preliminary data.</text>
</comment>
<comment type="similarity">
    <text evidence="3 6">Belongs to the MoaB/Mog family.</text>
</comment>
<proteinExistence type="inferred from homology"/>
<name>A0ABR8PKL0_9BACL</name>
<evidence type="ECO:0000256" key="1">
    <source>
        <dbReference type="ARBA" id="ARBA00003487"/>
    </source>
</evidence>
<protein>
    <recommendedName>
        <fullName evidence="4 6">Molybdenum cofactor biosynthesis protein B</fullName>
    </recommendedName>
</protein>
<dbReference type="NCBIfam" id="TIGR00177">
    <property type="entry name" value="molyb_syn"/>
    <property type="match status" value="1"/>
</dbReference>
<dbReference type="Gene3D" id="3.40.980.10">
    <property type="entry name" value="MoaB/Mog-like domain"/>
    <property type="match status" value="1"/>
</dbReference>
<sequence length="170" mass="18738">MDMQKGNTDMKRKLNVCVLTVSDTRTEENDNSGRLICERVEEAGHEVIARIICPDDKNAILKAVESWIGKKDANAIIITGGTGISYRDVTIETIRPFFTKELTGFGELFRYISYAEDVGSKALLSRAAAGAVGEKVLFALPGSVKAVALAMDRLVMPELLHIHYELTKHL</sequence>
<dbReference type="InterPro" id="IPR036425">
    <property type="entry name" value="MoaB/Mog-like_dom_sf"/>
</dbReference>